<dbReference type="EMBL" id="ML732166">
    <property type="protein sequence ID" value="KAB8077624.1"/>
    <property type="molecule type" value="Genomic_DNA"/>
</dbReference>
<evidence type="ECO:0000313" key="5">
    <source>
        <dbReference type="EMBL" id="KAB8077624.1"/>
    </source>
</evidence>
<sequence length="1209" mass="137080">MARLSGHLRRASRAVGEMVGRLEYHVHGGMDAKLSKVACQHLLLFVEICDRTVKLRSKRRKLLAGVKILFLQNNGAADLLAGMESLVGKENRLLVAQAFALASDAATSSKANLALTQGLVDSLAEDRAEQKKEQDKEYRTQVILKALAFDEAIMNYERVEPEPFWQTIYRNYLRRRVRGTGKWIFSEQKYVACEGGQSRVPILAISGGERSGKSFLASTVINHLNQRKTTVGSDCRASIGFYFLEGNSREELRLATNLENVAKSLVWQFSQSERIYLKSVAQICERYGEIDPANISKHLIFGNRDLAELDITFYIVTDGLGDTVGEGMIRFLQGASTPIPGRDVRILLTGDTRCFEQLARVESIHFDRITISSNNQSNVEEFIEDRMDRMPALSDRARLGIPELGAKIRDRLCAQTKRDYFKIDRTLDHQGTISANIDEIKQMNESRSEKELAEINEIIRWIIHGRDLLTPKQMSAALYVRSGEPSLLPLEQRFKMKYPLFEVDRNGKVDFRSSEIEHYVPPRQRTYDPEGSYEKQAAQTAEVAMINHFLLTACPPEVYAKFRFEAYLAQQLKPKGSRIYKDDPHTGEAEMALVYLDVLTEGTDRKRTRLLPYALKHLVRHLSAVDLALADIACKSAVGVRLAKLFTEASSIDALPHSDETLSNPAVEQRRSTETGRKKDGNAFPARATFQVIPNDAFLFIAGFINKIERCKGVVTHEVNDLSYVYSVEEIDNIESWCQAVLEVEAKNSLWHVQMGTLLEALGLPSLAESRARQALTLDPLDWRAPNLLAKVVGTDEGIEILTPVINRLESDSQWLQGPIHRIELANTLYMLGLLYWESNHRDTAVPICARAMELDPTNYSRVTMVLSSYAAEDRWSDTINALMTVKEKSTQWLQCLPEMIIKLSNSDRFHQIVLQAALRTQHFSLIEDTYERAIDLLLEFQDRATLCYVRFYDVTTMYALRDRQSKAIAQWEQVLKEDIPQSHSYSALPMLLGKLGPLYLHKAKTSGDDMDAASSYLRELESLLPDGVRENDALLPPRIYLARYYQTQSDGLRAKQNTREIVKQALEPLSDNDEDINIYAYLNSLTVFVPLGEVGNTLASLAMMAIITSDKIRIHCDGGCGNSWSYLGEMLWCRDCINFQFDEECYRKLDDGTLPFTVCDKSHDFFHVPKRGLDTQDIPTGRVPFGEAVISLEEWMRGIRRIYVDIEH</sequence>
<evidence type="ECO:0000259" key="4">
    <source>
        <dbReference type="Pfam" id="PF24883"/>
    </source>
</evidence>
<organism evidence="5 6">
    <name type="scientific">Aspergillus leporis</name>
    <dbReference type="NCBI Taxonomy" id="41062"/>
    <lineage>
        <taxon>Eukaryota</taxon>
        <taxon>Fungi</taxon>
        <taxon>Dikarya</taxon>
        <taxon>Ascomycota</taxon>
        <taxon>Pezizomycotina</taxon>
        <taxon>Eurotiomycetes</taxon>
        <taxon>Eurotiomycetidae</taxon>
        <taxon>Eurotiales</taxon>
        <taxon>Aspergillaceae</taxon>
        <taxon>Aspergillus</taxon>
        <taxon>Aspergillus subgen. Circumdati</taxon>
    </lineage>
</organism>
<reference evidence="5 6" key="1">
    <citation type="submission" date="2019-04" db="EMBL/GenBank/DDBJ databases">
        <title>Friends and foes A comparative genomics study of 23 Aspergillus species from section Flavi.</title>
        <authorList>
            <consortium name="DOE Joint Genome Institute"/>
            <person name="Kjaerbolling I."/>
            <person name="Vesth T."/>
            <person name="Frisvad J.C."/>
            <person name="Nybo J.L."/>
            <person name="Theobald S."/>
            <person name="Kildgaard S."/>
            <person name="Isbrandt T."/>
            <person name="Kuo A."/>
            <person name="Sato A."/>
            <person name="Lyhne E.K."/>
            <person name="Kogle M.E."/>
            <person name="Wiebenga A."/>
            <person name="Kun R.S."/>
            <person name="Lubbers R.J."/>
            <person name="Makela M.R."/>
            <person name="Barry K."/>
            <person name="Chovatia M."/>
            <person name="Clum A."/>
            <person name="Daum C."/>
            <person name="Haridas S."/>
            <person name="He G."/>
            <person name="LaButti K."/>
            <person name="Lipzen A."/>
            <person name="Mondo S."/>
            <person name="Riley R."/>
            <person name="Salamov A."/>
            <person name="Simmons B.A."/>
            <person name="Magnuson J.K."/>
            <person name="Henrissat B."/>
            <person name="Mortensen U.H."/>
            <person name="Larsen T.O."/>
            <person name="Devries R.P."/>
            <person name="Grigoriev I.V."/>
            <person name="Machida M."/>
            <person name="Baker S.E."/>
            <person name="Andersen M.R."/>
        </authorList>
    </citation>
    <scope>NUCLEOTIDE SEQUENCE [LARGE SCALE GENOMIC DNA]</scope>
    <source>
        <strain evidence="5 6">CBS 151.66</strain>
    </source>
</reference>
<dbReference type="SMART" id="SM00028">
    <property type="entry name" value="TPR"/>
    <property type="match status" value="2"/>
</dbReference>
<dbReference type="InterPro" id="IPR011990">
    <property type="entry name" value="TPR-like_helical_dom_sf"/>
</dbReference>
<dbReference type="PANTHER" id="PTHR10039">
    <property type="entry name" value="AMELOGENIN"/>
    <property type="match status" value="1"/>
</dbReference>
<dbReference type="InterPro" id="IPR056884">
    <property type="entry name" value="NPHP3-like_N"/>
</dbReference>
<keyword evidence="6" id="KW-1185">Reference proteome</keyword>
<dbReference type="SUPFAM" id="SSF48452">
    <property type="entry name" value="TPR-like"/>
    <property type="match status" value="1"/>
</dbReference>
<feature type="domain" description="Nephrocystin 3-like N-terminal" evidence="4">
    <location>
        <begin position="179"/>
        <end position="323"/>
    </location>
</feature>
<accession>A0A5N5XDM9</accession>
<feature type="repeat" description="TPR" evidence="2">
    <location>
        <begin position="826"/>
        <end position="859"/>
    </location>
</feature>
<name>A0A5N5XDM9_9EURO</name>
<dbReference type="OrthoDB" id="2913095at2759"/>
<dbReference type="InterPro" id="IPR019734">
    <property type="entry name" value="TPR_rpt"/>
</dbReference>
<dbReference type="Pfam" id="PF24883">
    <property type="entry name" value="NPHP3_N"/>
    <property type="match status" value="1"/>
</dbReference>
<evidence type="ECO:0000256" key="2">
    <source>
        <dbReference type="PROSITE-ProRule" id="PRU00339"/>
    </source>
</evidence>
<dbReference type="PROSITE" id="PS50005">
    <property type="entry name" value="TPR"/>
    <property type="match status" value="1"/>
</dbReference>
<keyword evidence="2" id="KW-0802">TPR repeat</keyword>
<evidence type="ECO:0000256" key="3">
    <source>
        <dbReference type="SAM" id="MobiDB-lite"/>
    </source>
</evidence>
<dbReference type="Gene3D" id="1.25.40.10">
    <property type="entry name" value="Tetratricopeptide repeat domain"/>
    <property type="match status" value="1"/>
</dbReference>
<keyword evidence="1" id="KW-0677">Repeat</keyword>
<dbReference type="Proteomes" id="UP000326565">
    <property type="component" value="Unassembled WGS sequence"/>
</dbReference>
<protein>
    <recommendedName>
        <fullName evidence="4">Nephrocystin 3-like N-terminal domain-containing protein</fullName>
    </recommendedName>
</protein>
<proteinExistence type="predicted"/>
<feature type="compositionally biased region" description="Basic and acidic residues" evidence="3">
    <location>
        <begin position="668"/>
        <end position="681"/>
    </location>
</feature>
<evidence type="ECO:0000313" key="6">
    <source>
        <dbReference type="Proteomes" id="UP000326565"/>
    </source>
</evidence>
<dbReference type="PANTHER" id="PTHR10039:SF17">
    <property type="entry name" value="FUNGAL STAND N-TERMINAL GOODBYE DOMAIN-CONTAINING PROTEIN-RELATED"/>
    <property type="match status" value="1"/>
</dbReference>
<gene>
    <name evidence="5" type="ORF">BDV29DRAFT_153493</name>
</gene>
<dbReference type="AlphaFoldDB" id="A0A5N5XDM9"/>
<feature type="region of interest" description="Disordered" evidence="3">
    <location>
        <begin position="657"/>
        <end position="682"/>
    </location>
</feature>
<evidence type="ECO:0000256" key="1">
    <source>
        <dbReference type="ARBA" id="ARBA00022737"/>
    </source>
</evidence>